<feature type="region of interest" description="Disordered" evidence="2">
    <location>
        <begin position="1"/>
        <end position="284"/>
    </location>
</feature>
<reference evidence="5" key="3">
    <citation type="submission" date="2025-08" db="UniProtKB">
        <authorList>
            <consortium name="RefSeq"/>
        </authorList>
    </citation>
    <scope>IDENTIFICATION</scope>
    <source>
        <strain evidence="5">NI907</strain>
    </source>
</reference>
<dbReference type="InterPro" id="IPR036864">
    <property type="entry name" value="Zn2-C6_fun-type_DNA-bd_sf"/>
</dbReference>
<evidence type="ECO:0000313" key="5">
    <source>
        <dbReference type="RefSeq" id="XP_030982318.1"/>
    </source>
</evidence>
<feature type="compositionally biased region" description="Pro residues" evidence="2">
    <location>
        <begin position="169"/>
        <end position="182"/>
    </location>
</feature>
<dbReference type="SUPFAM" id="SSF57701">
    <property type="entry name" value="Zn2/Cys6 DNA-binding domain"/>
    <property type="match status" value="1"/>
</dbReference>
<feature type="region of interest" description="Disordered" evidence="2">
    <location>
        <begin position="386"/>
        <end position="435"/>
    </location>
</feature>
<evidence type="ECO:0000313" key="4">
    <source>
        <dbReference type="Proteomes" id="UP000515153"/>
    </source>
</evidence>
<proteinExistence type="predicted"/>
<keyword evidence="1" id="KW-0539">Nucleus</keyword>
<feature type="region of interest" description="Disordered" evidence="2">
    <location>
        <begin position="659"/>
        <end position="688"/>
    </location>
</feature>
<feature type="compositionally biased region" description="Pro residues" evidence="2">
    <location>
        <begin position="93"/>
        <end position="109"/>
    </location>
</feature>
<sequence>MDHGPDPKRPRLGQEPNSSWSSARPAYPSYTTLPRLPEQASGQPHQHQHQHQQHQHQHPPHNHYPRSTDSPALPPLLTSPYNNNRSHEADPYPSRPSQPPQSPAHPPYQPAYSPRESPGGGGGGGVKRDPEEHLPHPNNRRQNSTGNAPEPHPVTPHGLPAHGMQAQSPAPPPPSQHPQPPHRPQHQQPLPQQPPPMDDRRQPSFDNGQSGPVFRQQQSYAPPPPPPPPPQTHNHAHIQSPYEQSPTHNMYSTPYQSNQEYSPYGSTSSVTTGKQRPKHQRASQACDRCRHLKAKCDEQKPCKNCKEKNEPCNYKEPIVKQQDKVQTELLEAVTSMSTSFADIKSLISGVDSRLSTRLTNLEEAMRTIVAAIRPGAVQPFPLSVKRELSGSEDTASNGPHESPNSGRGEPIGSPQVPLLGPMDKQQATEEAAHSATAEELIISKEAEEPIAPVILDDDRPDIPPGSPVPAGKPAIPENHTTGTGNLLMWPAIQNLVGHLLVENGIKYPKTYPLTIEENRGLLHLYGRGEGSKKRPGGREVPNDFGLLTSAYPEDVAPSPSSNNDWGCMDAMETAPFSPQNLPPTPETKTPSRKTVGGLRFDHDHVWKLVDSYKENMQNMHPIILPKDLDALIKNFLDSLPTVYVTKSVRPPPIAGFAAKHEIVGEKRKREDTDDGSEPKVAPQKRPAPSRHISTAVVLCILALGEICLHKDRIPDVVPTHGEMQSQGSFSSQPYGSQGSPASRNGVPPSPIQGTPPSVTSHPTGSRRASFQGSAGSTSGPIRRNMDVIPGLQYLANATDILGNQMGGTSVWHVYANILAGLYYGQLGRVMESYWHIHHACVKAQHLLRNHFSRLTCAKGQTQDIKDTRYYLIYWTCMQLESDIIAELNLQQSGISNYEQSMPHPNLEHMIECGIDQRVAYSYYGQLWLRKTLNKAHTMLYGPKAERDKYTLITLVKIMHSNLTDSEDLWWPKFHDHDPPTPADNILDARLRAKYWGAMNIICRPVIKSILMLDYQGMQESLDPTDPLNQLLDPNDKTVLEIAEKGINALLHSTKAFHNLAERRYIVTNIFGTAQAQWGNLITLAAVYRNQHLSHFIDAGELKYLFDKMIQFLEVISHRSSALEVDGKILVGLRDSLFPPGFSRPETHSATSSSAPQSTSIHTSMATQHAFQPLPMSPVHTSPIVPQFGPHPMPPNGLPSFSYPSHPPQLHPPQLHPHPHPPQPSHQTQNGVMDVQVPR</sequence>
<dbReference type="RefSeq" id="XP_030982318.1">
    <property type="nucleotide sequence ID" value="XM_031126249.1"/>
</dbReference>
<feature type="compositionally biased region" description="Pro residues" evidence="2">
    <location>
        <begin position="221"/>
        <end position="231"/>
    </location>
</feature>
<reference evidence="4 5" key="1">
    <citation type="journal article" date="2019" name="Mol. Biol. Evol.">
        <title>Blast fungal genomes show frequent chromosomal changes, gene gains and losses, and effector gene turnover.</title>
        <authorList>
            <person name="Gomez Luciano L.B."/>
            <person name="Jason Tsai I."/>
            <person name="Chuma I."/>
            <person name="Tosa Y."/>
            <person name="Chen Y.H."/>
            <person name="Li J.Y."/>
            <person name="Li M.Y."/>
            <person name="Jade Lu M.Y."/>
            <person name="Nakayashiki H."/>
            <person name="Li W.H."/>
        </authorList>
    </citation>
    <scope>NUCLEOTIDE SEQUENCE [LARGE SCALE GENOMIC DNA]</scope>
    <source>
        <strain evidence="4 5">NI907</strain>
    </source>
</reference>
<dbReference type="AlphaFoldDB" id="A0A6P8B588"/>
<name>A0A6P8B588_PYRGI</name>
<feature type="compositionally biased region" description="Polar residues" evidence="2">
    <location>
        <begin position="751"/>
        <end position="779"/>
    </location>
</feature>
<dbReference type="PROSITE" id="PS50048">
    <property type="entry name" value="ZN2_CY6_FUNGAL_2"/>
    <property type="match status" value="1"/>
</dbReference>
<dbReference type="PANTHER" id="PTHR47785">
    <property type="entry name" value="ZN(II)2CYS6 TRANSCRIPTION FACTOR (EUROFUNG)-RELATED-RELATED"/>
    <property type="match status" value="1"/>
</dbReference>
<dbReference type="PROSITE" id="PS00463">
    <property type="entry name" value="ZN2_CY6_FUNGAL_1"/>
    <property type="match status" value="1"/>
</dbReference>
<feature type="compositionally biased region" description="Polar residues" evidence="2">
    <location>
        <begin position="391"/>
        <end position="405"/>
    </location>
</feature>
<dbReference type="GO" id="GO:0000981">
    <property type="term" value="F:DNA-binding transcription factor activity, RNA polymerase II-specific"/>
    <property type="evidence" value="ECO:0007669"/>
    <property type="project" value="InterPro"/>
</dbReference>
<keyword evidence="4" id="KW-1185">Reference proteome</keyword>
<feature type="compositionally biased region" description="Polar residues" evidence="2">
    <location>
        <begin position="722"/>
        <end position="742"/>
    </location>
</feature>
<dbReference type="InterPro" id="IPR001138">
    <property type="entry name" value="Zn2Cys6_DnaBD"/>
</dbReference>
<feature type="compositionally biased region" description="Polar residues" evidence="2">
    <location>
        <begin position="241"/>
        <end position="274"/>
    </location>
</feature>
<feature type="region of interest" description="Disordered" evidence="2">
    <location>
        <begin position="1141"/>
        <end position="1238"/>
    </location>
</feature>
<feature type="region of interest" description="Disordered" evidence="2">
    <location>
        <begin position="576"/>
        <end position="596"/>
    </location>
</feature>
<organism evidence="4 5">
    <name type="scientific">Pyricularia grisea</name>
    <name type="common">Crabgrass-specific blast fungus</name>
    <name type="synonym">Magnaporthe grisea</name>
    <dbReference type="NCBI Taxonomy" id="148305"/>
    <lineage>
        <taxon>Eukaryota</taxon>
        <taxon>Fungi</taxon>
        <taxon>Dikarya</taxon>
        <taxon>Ascomycota</taxon>
        <taxon>Pezizomycotina</taxon>
        <taxon>Sordariomycetes</taxon>
        <taxon>Sordariomycetidae</taxon>
        <taxon>Magnaporthales</taxon>
        <taxon>Pyriculariaceae</taxon>
        <taxon>Pyricularia</taxon>
    </lineage>
</organism>
<dbReference type="SMART" id="SM00066">
    <property type="entry name" value="GAL4"/>
    <property type="match status" value="1"/>
</dbReference>
<dbReference type="CDD" id="cd12148">
    <property type="entry name" value="fungal_TF_MHR"/>
    <property type="match status" value="1"/>
</dbReference>
<feature type="domain" description="Zn(2)-C6 fungal-type" evidence="3">
    <location>
        <begin position="285"/>
        <end position="314"/>
    </location>
</feature>
<reference evidence="5" key="2">
    <citation type="submission" date="2019-10" db="EMBL/GenBank/DDBJ databases">
        <authorList>
            <consortium name="NCBI Genome Project"/>
        </authorList>
    </citation>
    <scope>NUCLEOTIDE SEQUENCE</scope>
    <source>
        <strain evidence="5">NI907</strain>
    </source>
</reference>
<dbReference type="GO" id="GO:0008270">
    <property type="term" value="F:zinc ion binding"/>
    <property type="evidence" value="ECO:0007669"/>
    <property type="project" value="InterPro"/>
</dbReference>
<evidence type="ECO:0000256" key="2">
    <source>
        <dbReference type="SAM" id="MobiDB-lite"/>
    </source>
</evidence>
<accession>A0A6P8B588</accession>
<dbReference type="Pfam" id="PF00172">
    <property type="entry name" value="Zn_clus"/>
    <property type="match status" value="1"/>
</dbReference>
<feature type="compositionally biased region" description="Basic and acidic residues" evidence="2">
    <location>
        <begin position="126"/>
        <end position="135"/>
    </location>
</feature>
<gene>
    <name evidence="5" type="ORF">PgNI_06223</name>
</gene>
<dbReference type="CDD" id="cd00067">
    <property type="entry name" value="GAL4"/>
    <property type="match status" value="1"/>
</dbReference>
<evidence type="ECO:0000259" key="3">
    <source>
        <dbReference type="PROSITE" id="PS50048"/>
    </source>
</evidence>
<evidence type="ECO:0000256" key="1">
    <source>
        <dbReference type="ARBA" id="ARBA00023242"/>
    </source>
</evidence>
<feature type="region of interest" description="Disordered" evidence="2">
    <location>
        <begin position="455"/>
        <end position="475"/>
    </location>
</feature>
<dbReference type="GeneID" id="41961158"/>
<dbReference type="KEGG" id="pgri:PgNI_06223"/>
<dbReference type="Gene3D" id="4.10.240.10">
    <property type="entry name" value="Zn(2)-C6 fungal-type DNA-binding domain"/>
    <property type="match status" value="1"/>
</dbReference>
<dbReference type="PANTHER" id="PTHR47785:SF4">
    <property type="entry name" value="ZN(II)2CYS6 TRANSCRIPTION FACTOR (EUROFUNG)"/>
    <property type="match status" value="1"/>
</dbReference>
<feature type="compositionally biased region" description="Basic residues" evidence="2">
    <location>
        <begin position="46"/>
        <end position="64"/>
    </location>
</feature>
<protein>
    <recommendedName>
        <fullName evidence="3">Zn(2)-C6 fungal-type domain-containing protein</fullName>
    </recommendedName>
</protein>
<dbReference type="Proteomes" id="UP000515153">
    <property type="component" value="Chromosome I"/>
</dbReference>
<feature type="compositionally biased region" description="Polar residues" evidence="2">
    <location>
        <begin position="205"/>
        <end position="220"/>
    </location>
</feature>
<dbReference type="InterPro" id="IPR053181">
    <property type="entry name" value="EcdB-like_regulator"/>
</dbReference>
<feature type="compositionally biased region" description="Low complexity" evidence="2">
    <location>
        <begin position="1147"/>
        <end position="1163"/>
    </location>
</feature>
<feature type="compositionally biased region" description="Basic and acidic residues" evidence="2">
    <location>
        <begin position="659"/>
        <end position="671"/>
    </location>
</feature>
<feature type="region of interest" description="Disordered" evidence="2">
    <location>
        <begin position="718"/>
        <end position="783"/>
    </location>
</feature>
<feature type="compositionally biased region" description="Pro residues" evidence="2">
    <location>
        <begin position="1204"/>
        <end position="1223"/>
    </location>
</feature>